<dbReference type="GO" id="GO:0016740">
    <property type="term" value="F:transferase activity"/>
    <property type="evidence" value="ECO:0007669"/>
    <property type="project" value="UniProtKB-KW"/>
</dbReference>
<dbReference type="Proteomes" id="UP000321234">
    <property type="component" value="Unassembled WGS sequence"/>
</dbReference>
<organism evidence="2 3">
    <name type="scientific">Quadrisphaera setariae</name>
    <dbReference type="NCBI Taxonomy" id="2593304"/>
    <lineage>
        <taxon>Bacteria</taxon>
        <taxon>Bacillati</taxon>
        <taxon>Actinomycetota</taxon>
        <taxon>Actinomycetes</taxon>
        <taxon>Kineosporiales</taxon>
        <taxon>Kineosporiaceae</taxon>
        <taxon>Quadrisphaera</taxon>
    </lineage>
</organism>
<reference evidence="2 3" key="1">
    <citation type="submission" date="2019-07" db="EMBL/GenBank/DDBJ databases">
        <title>Quadrisphaera sp. strain DD2A genome sequencing and assembly.</title>
        <authorList>
            <person name="Kim I."/>
        </authorList>
    </citation>
    <scope>NUCLEOTIDE SEQUENCE [LARGE SCALE GENOMIC DNA]</scope>
    <source>
        <strain evidence="2 3">DD2A</strain>
    </source>
</reference>
<name>A0A5C8ZFR6_9ACTN</name>
<proteinExistence type="predicted"/>
<evidence type="ECO:0000313" key="2">
    <source>
        <dbReference type="EMBL" id="TXR56008.1"/>
    </source>
</evidence>
<dbReference type="EMBL" id="VKAC01000006">
    <property type="protein sequence ID" value="TXR56008.1"/>
    <property type="molecule type" value="Genomic_DNA"/>
</dbReference>
<evidence type="ECO:0000259" key="1">
    <source>
        <dbReference type="Pfam" id="PF00535"/>
    </source>
</evidence>
<dbReference type="InterPro" id="IPR029044">
    <property type="entry name" value="Nucleotide-diphossugar_trans"/>
</dbReference>
<keyword evidence="2" id="KW-0808">Transferase</keyword>
<dbReference type="SUPFAM" id="SSF53448">
    <property type="entry name" value="Nucleotide-diphospho-sugar transferases"/>
    <property type="match status" value="1"/>
</dbReference>
<gene>
    <name evidence="2" type="ORF">FMM08_11160</name>
</gene>
<dbReference type="InterPro" id="IPR001173">
    <property type="entry name" value="Glyco_trans_2-like"/>
</dbReference>
<dbReference type="OrthoDB" id="9797819at2"/>
<keyword evidence="3" id="KW-1185">Reference proteome</keyword>
<sequence>MVHPAVGVVWGTRRWSWRTGPQPSAADRACGRRAPDQHLWAHDVLGDVPSDLVESVHDAARDLEPTFACSPPPGTARVDAVLAAARGRAPDWVLARLPEGYRGVVAPLDGHAPDGLEAAWAAGLERTTAPVVALMDGRSGVDPRELERLAEPVARGSADLVVAVRRRAWDPTALWRWPLHRRLLDGAAARRMDRRLTELAARSGTPGPCDTTGRPLRLGDAVPALAARRQLLAAVDGSAPEQLLAAAAAEGWRVAQVPVRCGPGPLHR</sequence>
<feature type="domain" description="Glycosyltransferase 2-like" evidence="1">
    <location>
        <begin position="114"/>
        <end position="199"/>
    </location>
</feature>
<comment type="caution">
    <text evidence="2">The sequence shown here is derived from an EMBL/GenBank/DDBJ whole genome shotgun (WGS) entry which is preliminary data.</text>
</comment>
<dbReference type="AlphaFoldDB" id="A0A5C8ZFR6"/>
<dbReference type="Gene3D" id="3.90.550.10">
    <property type="entry name" value="Spore Coat Polysaccharide Biosynthesis Protein SpsA, Chain A"/>
    <property type="match status" value="1"/>
</dbReference>
<accession>A0A5C8ZFR6</accession>
<dbReference type="Pfam" id="PF00535">
    <property type="entry name" value="Glycos_transf_2"/>
    <property type="match status" value="1"/>
</dbReference>
<evidence type="ECO:0000313" key="3">
    <source>
        <dbReference type="Proteomes" id="UP000321234"/>
    </source>
</evidence>
<protein>
    <submittedName>
        <fullName evidence="2">Glycosyltransferase</fullName>
    </submittedName>
</protein>